<evidence type="ECO:0000313" key="2">
    <source>
        <dbReference type="EMBL" id="MFC3180506.1"/>
    </source>
</evidence>
<gene>
    <name evidence="2" type="ORF">ACFOGH_05865</name>
</gene>
<proteinExistence type="predicted"/>
<dbReference type="EMBL" id="JBHRTO010000001">
    <property type="protein sequence ID" value="MFC3180506.1"/>
    <property type="molecule type" value="Genomic_DNA"/>
</dbReference>
<accession>A0ABV7IYU2</accession>
<name>A0ABV7IYU2_9RHOB</name>
<organism evidence="2 3">
    <name type="scientific">Cypionkella sinensis</name>
    <dbReference type="NCBI Taxonomy" id="1756043"/>
    <lineage>
        <taxon>Bacteria</taxon>
        <taxon>Pseudomonadati</taxon>
        <taxon>Pseudomonadota</taxon>
        <taxon>Alphaproteobacteria</taxon>
        <taxon>Rhodobacterales</taxon>
        <taxon>Paracoccaceae</taxon>
        <taxon>Cypionkella</taxon>
    </lineage>
</organism>
<reference evidence="3" key="1">
    <citation type="journal article" date="2019" name="Int. J. Syst. Evol. Microbiol.">
        <title>The Global Catalogue of Microorganisms (GCM) 10K type strain sequencing project: providing services to taxonomists for standard genome sequencing and annotation.</title>
        <authorList>
            <consortium name="The Broad Institute Genomics Platform"/>
            <consortium name="The Broad Institute Genome Sequencing Center for Infectious Disease"/>
            <person name="Wu L."/>
            <person name="Ma J."/>
        </authorList>
    </citation>
    <scope>NUCLEOTIDE SEQUENCE [LARGE SCALE GENOMIC DNA]</scope>
    <source>
        <strain evidence="3">KCTC 52039</strain>
    </source>
</reference>
<evidence type="ECO:0000313" key="3">
    <source>
        <dbReference type="Proteomes" id="UP001595547"/>
    </source>
</evidence>
<feature type="compositionally biased region" description="Basic and acidic residues" evidence="1">
    <location>
        <begin position="157"/>
        <end position="168"/>
    </location>
</feature>
<keyword evidence="3" id="KW-1185">Reference proteome</keyword>
<sequence length="199" mass="20121">MGLISSLAAPSGAQIQGLAVRPVARIAAQGGVGDDAHTARLLGGAELPAEANLRPVLPPAASEAIFKGLLPMHPGTAEANGTAIAPETEVDGISLDGIPYLNDGAVLLDDLPKSASAAPVTSAPDETAAAAMALVAAQPMRPEVEATAPPEQVLSEQAERAYQEEREISALPGDAPAEAEEPPAPLTDNAKPDHVDTRA</sequence>
<evidence type="ECO:0000256" key="1">
    <source>
        <dbReference type="SAM" id="MobiDB-lite"/>
    </source>
</evidence>
<dbReference type="RefSeq" id="WP_380072131.1">
    <property type="nucleotide sequence ID" value="NZ_JBHRTO010000001.1"/>
</dbReference>
<protein>
    <submittedName>
        <fullName evidence="2">Uncharacterized protein</fullName>
    </submittedName>
</protein>
<feature type="compositionally biased region" description="Basic and acidic residues" evidence="1">
    <location>
        <begin position="190"/>
        <end position="199"/>
    </location>
</feature>
<comment type="caution">
    <text evidence="2">The sequence shown here is derived from an EMBL/GenBank/DDBJ whole genome shotgun (WGS) entry which is preliminary data.</text>
</comment>
<feature type="region of interest" description="Disordered" evidence="1">
    <location>
        <begin position="141"/>
        <end position="199"/>
    </location>
</feature>
<dbReference type="Proteomes" id="UP001595547">
    <property type="component" value="Unassembled WGS sequence"/>
</dbReference>